<keyword evidence="3" id="KW-1185">Reference proteome</keyword>
<keyword evidence="1" id="KW-0472">Membrane</keyword>
<evidence type="ECO:0000256" key="1">
    <source>
        <dbReference type="SAM" id="Phobius"/>
    </source>
</evidence>
<dbReference type="EMBL" id="KZ305046">
    <property type="protein sequence ID" value="PIA37983.1"/>
    <property type="molecule type" value="Genomic_DNA"/>
</dbReference>
<protein>
    <recommendedName>
        <fullName evidence="4">Transmembrane protein</fullName>
    </recommendedName>
</protein>
<dbReference type="OrthoDB" id="419711at2759"/>
<organism evidence="2 3">
    <name type="scientific">Aquilegia coerulea</name>
    <name type="common">Rocky mountain columbine</name>
    <dbReference type="NCBI Taxonomy" id="218851"/>
    <lineage>
        <taxon>Eukaryota</taxon>
        <taxon>Viridiplantae</taxon>
        <taxon>Streptophyta</taxon>
        <taxon>Embryophyta</taxon>
        <taxon>Tracheophyta</taxon>
        <taxon>Spermatophyta</taxon>
        <taxon>Magnoliopsida</taxon>
        <taxon>Ranunculales</taxon>
        <taxon>Ranunculaceae</taxon>
        <taxon>Thalictroideae</taxon>
        <taxon>Aquilegia</taxon>
    </lineage>
</organism>
<gene>
    <name evidence="2" type="ORF">AQUCO_02900083v1</name>
</gene>
<feature type="transmembrane region" description="Helical" evidence="1">
    <location>
        <begin position="258"/>
        <end position="277"/>
    </location>
</feature>
<evidence type="ECO:0000313" key="3">
    <source>
        <dbReference type="Proteomes" id="UP000230069"/>
    </source>
</evidence>
<proteinExistence type="predicted"/>
<keyword evidence="1" id="KW-0812">Transmembrane</keyword>
<feature type="transmembrane region" description="Helical" evidence="1">
    <location>
        <begin position="198"/>
        <end position="221"/>
    </location>
</feature>
<reference evidence="2 3" key="1">
    <citation type="submission" date="2017-09" db="EMBL/GenBank/DDBJ databases">
        <title>WGS assembly of Aquilegia coerulea Goldsmith.</title>
        <authorList>
            <person name="Hodges S."/>
            <person name="Kramer E."/>
            <person name="Nordborg M."/>
            <person name="Tomkins J."/>
            <person name="Borevitz J."/>
            <person name="Derieg N."/>
            <person name="Yan J."/>
            <person name="Mihaltcheva S."/>
            <person name="Hayes R.D."/>
            <person name="Rokhsar D."/>
        </authorList>
    </citation>
    <scope>NUCLEOTIDE SEQUENCE [LARGE SCALE GENOMIC DNA]</scope>
    <source>
        <strain evidence="3">cv. Goldsmith</strain>
    </source>
</reference>
<feature type="transmembrane region" description="Helical" evidence="1">
    <location>
        <begin position="115"/>
        <end position="133"/>
    </location>
</feature>
<dbReference type="GO" id="GO:0016020">
    <property type="term" value="C:membrane"/>
    <property type="evidence" value="ECO:0007669"/>
    <property type="project" value="TreeGrafter"/>
</dbReference>
<feature type="transmembrane region" description="Helical" evidence="1">
    <location>
        <begin position="297"/>
        <end position="318"/>
    </location>
</feature>
<dbReference type="Proteomes" id="UP000230069">
    <property type="component" value="Unassembled WGS sequence"/>
</dbReference>
<dbReference type="PANTHER" id="PTHR12242:SF6">
    <property type="entry name" value="PROTEIN ROLLING PROTEIN"/>
    <property type="match status" value="1"/>
</dbReference>
<dbReference type="InParanoid" id="A0A2G5D3C1"/>
<sequence length="338" mass="39355">MALLIFWYDFICFAIVAISIFISIWIIWQNEGNPRHTEKSIYESLSEVDHLDDGSVTGVIKSTQLWTSCWCGVHPMWLMVYRLVSAIVMAGILAWDIREYDTSIFLYYTEWTFSLTIFYFVLAAIISTCGMFGKSHGGATKVEVSNRLREKRLEKHRSTATITLKPLQMEDVIKVQWYHEQGDVIAKSAGFCGCILQIVYQTCAGGVILTDIVFWIIIVPFLSIQHFNLKLLMVCMHTFNVLFLLLETALNNLSFPTFRLAYFVLWSCLYIIFQWIIHACGFPWWPYPFLELDTPWAPLWYFCLAMIHLPCYGLYALIVKLKYSLLPKWFPKAFERPC</sequence>
<feature type="transmembrane region" description="Helical" evidence="1">
    <location>
        <begin position="227"/>
        <end position="246"/>
    </location>
</feature>
<feature type="transmembrane region" description="Helical" evidence="1">
    <location>
        <begin position="6"/>
        <end position="28"/>
    </location>
</feature>
<keyword evidence="1" id="KW-1133">Transmembrane helix</keyword>
<evidence type="ECO:0008006" key="4">
    <source>
        <dbReference type="Google" id="ProtNLM"/>
    </source>
</evidence>
<accession>A0A2G5D3C1</accession>
<feature type="transmembrane region" description="Helical" evidence="1">
    <location>
        <begin position="76"/>
        <end position="95"/>
    </location>
</feature>
<dbReference type="PANTHER" id="PTHR12242">
    <property type="entry name" value="OS02G0130600 PROTEIN-RELATED"/>
    <property type="match status" value="1"/>
</dbReference>
<dbReference type="AlphaFoldDB" id="A0A2G5D3C1"/>
<name>A0A2G5D3C1_AQUCA</name>
<evidence type="ECO:0000313" key="2">
    <source>
        <dbReference type="EMBL" id="PIA37983.1"/>
    </source>
</evidence>